<dbReference type="NCBIfam" id="TIGR03552">
    <property type="entry name" value="F420_cofC"/>
    <property type="match status" value="1"/>
</dbReference>
<evidence type="ECO:0000256" key="5">
    <source>
        <dbReference type="HAMAP-Rule" id="MF_02114"/>
    </source>
</evidence>
<comment type="catalytic activity">
    <reaction evidence="5">
        <text>(2S)-2-phospholactate + GTP + H(+) = (2S)-lactyl-2-diphospho-5'-guanosine + diphosphate</text>
        <dbReference type="Rhea" id="RHEA:63424"/>
        <dbReference type="ChEBI" id="CHEBI:15378"/>
        <dbReference type="ChEBI" id="CHEBI:33019"/>
        <dbReference type="ChEBI" id="CHEBI:37565"/>
        <dbReference type="ChEBI" id="CHEBI:59435"/>
        <dbReference type="ChEBI" id="CHEBI:59906"/>
        <dbReference type="EC" id="2.7.7.68"/>
    </reaction>
</comment>
<name>A0A328Q3X5_9EURY</name>
<dbReference type="SUPFAM" id="SSF53448">
    <property type="entry name" value="Nucleotide-diphospho-sugar transferases"/>
    <property type="match status" value="1"/>
</dbReference>
<protein>
    <recommendedName>
        <fullName evidence="5">2-phospho-L-lactate guanylyltransferase</fullName>
        <shortName evidence="5">LP guanylyltransferase</shortName>
        <ecNumber evidence="5">2.7.7.68</ecNumber>
    </recommendedName>
</protein>
<evidence type="ECO:0000256" key="1">
    <source>
        <dbReference type="ARBA" id="ARBA00022679"/>
    </source>
</evidence>
<dbReference type="GO" id="GO:0043814">
    <property type="term" value="F:phospholactate guanylyltransferase activity"/>
    <property type="evidence" value="ECO:0007669"/>
    <property type="project" value="UniProtKB-EC"/>
</dbReference>
<dbReference type="InterPro" id="IPR029044">
    <property type="entry name" value="Nucleotide-diphossugar_trans"/>
</dbReference>
<evidence type="ECO:0000256" key="2">
    <source>
        <dbReference type="ARBA" id="ARBA00022695"/>
    </source>
</evidence>
<comment type="similarity">
    <text evidence="5">Belongs to the CofC family.</text>
</comment>
<dbReference type="EC" id="2.7.7.68" evidence="5"/>
<organism evidence="6 7">
    <name type="scientific">Methanosphaera stadtmanae</name>
    <dbReference type="NCBI Taxonomy" id="2317"/>
    <lineage>
        <taxon>Archaea</taxon>
        <taxon>Methanobacteriati</taxon>
        <taxon>Methanobacteriota</taxon>
        <taxon>Methanomada group</taxon>
        <taxon>Methanobacteria</taxon>
        <taxon>Methanobacteriales</taxon>
        <taxon>Methanobacteriaceae</taxon>
        <taxon>Methanosphaera</taxon>
    </lineage>
</organism>
<reference evidence="6 7" key="1">
    <citation type="submission" date="2017-05" db="EMBL/GenBank/DDBJ databases">
        <title>Host range expansion of the Methanosphaera genus to humans and monogastric animals involves recent and extensive reduction in genome content.</title>
        <authorList>
            <person name="Hoedt E.C."/>
            <person name="Volmer J.G."/>
            <person name="Parks D.H."/>
            <person name="Rosewarne C.P."/>
            <person name="Denman S.E."/>
            <person name="Mcsweeney C.S."/>
            <person name="O Cuiv P."/>
            <person name="Hugenholtz P."/>
            <person name="Tyson G.W."/>
            <person name="Morrison M."/>
        </authorList>
    </citation>
    <scope>NUCLEOTIDE SEQUENCE [LARGE SCALE GENOMIC DNA]</scope>
    <source>
        <strain evidence="6 7">PA5</strain>
    </source>
</reference>
<dbReference type="GO" id="GO:0052645">
    <property type="term" value="P:F420-0 metabolic process"/>
    <property type="evidence" value="ECO:0007669"/>
    <property type="project" value="UniProtKB-UniRule"/>
</dbReference>
<dbReference type="GO" id="GO:0005525">
    <property type="term" value="F:GTP binding"/>
    <property type="evidence" value="ECO:0007669"/>
    <property type="project" value="UniProtKB-KW"/>
</dbReference>
<dbReference type="AlphaFoldDB" id="A0A328Q3X5"/>
<dbReference type="InterPro" id="IPR002835">
    <property type="entry name" value="CofC"/>
</dbReference>
<comment type="pathway">
    <text evidence="5">Cofactor biosynthesis; coenzyme F420 biosynthesis.</text>
</comment>
<dbReference type="PANTHER" id="PTHR40392">
    <property type="entry name" value="2-PHOSPHO-L-LACTATE GUANYLYLTRANSFERASE"/>
    <property type="match status" value="1"/>
</dbReference>
<dbReference type="HAMAP" id="MF_02114">
    <property type="entry name" value="CofC"/>
    <property type="match status" value="1"/>
</dbReference>
<sequence length="228" mass="26538">MNKIITIIPVSSFNNSKTRLSPFLSESERTNLLKVMLKDIVSNIQDHVSDIIVTSKDEYVLNYAKYLNLNVFKEKEHEHDFLNNAISDVISYIIKNYDNYSVMILPADIPLFNSRNMKYILKNRDDFIISPSKGGGTNLLYINREYNYKPLFGAFSFFKHVQEAKNNNLDVNIYDSFYLSLDVNTPEDLGEILLHGRNTHTYNYLSNLNIGVESNHGKERLYVYRKNE</sequence>
<keyword evidence="1 5" id="KW-0808">Transferase</keyword>
<gene>
    <name evidence="5" type="primary">cofC</name>
    <name evidence="6" type="ORF">CA615_04985</name>
</gene>
<dbReference type="UniPathway" id="UPA00071"/>
<keyword evidence="4 5" id="KW-0342">GTP-binding</keyword>
<keyword evidence="2 5" id="KW-0548">Nucleotidyltransferase</keyword>
<dbReference type="PANTHER" id="PTHR40392:SF1">
    <property type="entry name" value="2-PHOSPHO-L-LACTATE GUANYLYLTRANSFERASE"/>
    <property type="match status" value="1"/>
</dbReference>
<evidence type="ECO:0000256" key="3">
    <source>
        <dbReference type="ARBA" id="ARBA00022741"/>
    </source>
</evidence>
<comment type="subunit">
    <text evidence="5">Homodimer.</text>
</comment>
<proteinExistence type="inferred from homology"/>
<comment type="caution">
    <text evidence="6">The sequence shown here is derived from an EMBL/GenBank/DDBJ whole genome shotgun (WGS) entry which is preliminary data.</text>
</comment>
<evidence type="ECO:0000256" key="4">
    <source>
        <dbReference type="ARBA" id="ARBA00023134"/>
    </source>
</evidence>
<keyword evidence="3 5" id="KW-0547">Nucleotide-binding</keyword>
<dbReference type="EMBL" id="NGJK01000062">
    <property type="protein sequence ID" value="RAP02935.1"/>
    <property type="molecule type" value="Genomic_DNA"/>
</dbReference>
<dbReference type="Gene3D" id="3.90.550.10">
    <property type="entry name" value="Spore Coat Polysaccharide Biosynthesis Protein SpsA, Chain A"/>
    <property type="match status" value="1"/>
</dbReference>
<dbReference type="RefSeq" id="WP_112149615.1">
    <property type="nucleotide sequence ID" value="NZ_NGJK01000062.1"/>
</dbReference>
<evidence type="ECO:0000313" key="6">
    <source>
        <dbReference type="EMBL" id="RAP02935.1"/>
    </source>
</evidence>
<dbReference type="Pfam" id="PF01983">
    <property type="entry name" value="CofC"/>
    <property type="match status" value="1"/>
</dbReference>
<accession>A0A328Q3X5</accession>
<evidence type="ECO:0000313" key="7">
    <source>
        <dbReference type="Proteomes" id="UP000248557"/>
    </source>
</evidence>
<dbReference type="Proteomes" id="UP000248557">
    <property type="component" value="Unassembled WGS sequence"/>
</dbReference>
<comment type="function">
    <text evidence="5">Guanylyltransferase that catalyzes the activation of (2S)-2-phospholactate (2-PL) as (2S)-lactyl-2-diphospho-5'-guanosine, via the condensation of 2-PL with GTP. It is involved in the biosynthesis of coenzyme F420, a hydride carrier cofactor.</text>
</comment>